<proteinExistence type="predicted"/>
<dbReference type="STRING" id="394096.DB31_7933"/>
<dbReference type="AlphaFoldDB" id="A0A085WLY3"/>
<comment type="caution">
    <text evidence="2">The sequence shown here is derived from an EMBL/GenBank/DDBJ whole genome shotgun (WGS) entry which is preliminary data.</text>
</comment>
<dbReference type="RefSeq" id="WP_044189666.1">
    <property type="nucleotide sequence ID" value="NZ_JMCB01000006.1"/>
</dbReference>
<dbReference type="EMBL" id="JMCB01000006">
    <property type="protein sequence ID" value="KFE68696.1"/>
    <property type="molecule type" value="Genomic_DNA"/>
</dbReference>
<name>A0A085WLY3_9BACT</name>
<dbReference type="Proteomes" id="UP000028725">
    <property type="component" value="Unassembled WGS sequence"/>
</dbReference>
<evidence type="ECO:0000313" key="3">
    <source>
        <dbReference type="Proteomes" id="UP000028725"/>
    </source>
</evidence>
<gene>
    <name evidence="2" type="ORF">DB31_7933</name>
</gene>
<evidence type="ECO:0000256" key="1">
    <source>
        <dbReference type="SAM" id="MobiDB-lite"/>
    </source>
</evidence>
<organism evidence="2 3">
    <name type="scientific">Hyalangium minutum</name>
    <dbReference type="NCBI Taxonomy" id="394096"/>
    <lineage>
        <taxon>Bacteria</taxon>
        <taxon>Pseudomonadati</taxon>
        <taxon>Myxococcota</taxon>
        <taxon>Myxococcia</taxon>
        <taxon>Myxococcales</taxon>
        <taxon>Cystobacterineae</taxon>
        <taxon>Archangiaceae</taxon>
        <taxon>Hyalangium</taxon>
    </lineage>
</organism>
<keyword evidence="3" id="KW-1185">Reference proteome</keyword>
<accession>A0A085WLY3</accession>
<protein>
    <submittedName>
        <fullName evidence="2">Uncharacterized protein</fullName>
    </submittedName>
</protein>
<sequence length="109" mass="11921">MGYGYKGRSPVGRISGLPRVESADVVSRVRATERVSGAAAIESRMPPERSFAAVLERQGRGLVSSEPLPSSEPERPLPPPARGADLPELPERIPDSFVGLLWWKMKTRL</sequence>
<reference evidence="2 3" key="1">
    <citation type="submission" date="2014-04" db="EMBL/GenBank/DDBJ databases">
        <title>Genome assembly of Hyalangium minutum DSM 14724.</title>
        <authorList>
            <person name="Sharma G."/>
            <person name="Subramanian S."/>
        </authorList>
    </citation>
    <scope>NUCLEOTIDE SEQUENCE [LARGE SCALE GENOMIC DNA]</scope>
    <source>
        <strain evidence="2 3">DSM 14724</strain>
    </source>
</reference>
<evidence type="ECO:0000313" key="2">
    <source>
        <dbReference type="EMBL" id="KFE68696.1"/>
    </source>
</evidence>
<feature type="region of interest" description="Disordered" evidence="1">
    <location>
        <begin position="60"/>
        <end position="90"/>
    </location>
</feature>
<dbReference type="OrthoDB" id="5383051at2"/>